<sequence>MPTLLPEGADGLHRLLNRFQNRLQSRLQSRLQNRRLSRLLNRMQCSLPHGKPPANLRLERQNLP</sequence>
<dbReference type="AlphaFoldDB" id="A0A7J0BRS2"/>
<evidence type="ECO:0000313" key="3">
    <source>
        <dbReference type="Proteomes" id="UP000503820"/>
    </source>
</evidence>
<dbReference type="EMBL" id="BLVP01000006">
    <property type="protein sequence ID" value="GFM36413.1"/>
    <property type="molecule type" value="Genomic_DNA"/>
</dbReference>
<feature type="region of interest" description="Disordered" evidence="1">
    <location>
        <begin position="44"/>
        <end position="64"/>
    </location>
</feature>
<name>A0A7J0BRS2_9BACT</name>
<keyword evidence="3" id="KW-1185">Reference proteome</keyword>
<dbReference type="Proteomes" id="UP000503820">
    <property type="component" value="Unassembled WGS sequence"/>
</dbReference>
<comment type="caution">
    <text evidence="2">The sequence shown here is derived from an EMBL/GenBank/DDBJ whole genome shotgun (WGS) entry which is preliminary data.</text>
</comment>
<gene>
    <name evidence="2" type="ORF">DSM19430T_10970</name>
</gene>
<protein>
    <submittedName>
        <fullName evidence="2">Uncharacterized protein</fullName>
    </submittedName>
</protein>
<evidence type="ECO:0000256" key="1">
    <source>
        <dbReference type="SAM" id="MobiDB-lite"/>
    </source>
</evidence>
<accession>A0A7J0BRS2</accession>
<reference evidence="2 3" key="1">
    <citation type="submission" date="2020-05" db="EMBL/GenBank/DDBJ databases">
        <title>Draft genome sequence of Desulfovibrio psychrotolerans JS1T.</title>
        <authorList>
            <person name="Ueno A."/>
            <person name="Tamazawa S."/>
            <person name="Tamamura S."/>
            <person name="Murakami T."/>
            <person name="Kiyama T."/>
            <person name="Inomata H."/>
            <person name="Amano Y."/>
            <person name="Miyakawa K."/>
            <person name="Tamaki H."/>
            <person name="Naganuma T."/>
            <person name="Kaneko K."/>
        </authorList>
    </citation>
    <scope>NUCLEOTIDE SEQUENCE [LARGE SCALE GENOMIC DNA]</scope>
    <source>
        <strain evidence="2 3">JS1</strain>
    </source>
</reference>
<proteinExistence type="predicted"/>
<evidence type="ECO:0000313" key="2">
    <source>
        <dbReference type="EMBL" id="GFM36413.1"/>
    </source>
</evidence>
<organism evidence="2 3">
    <name type="scientific">Desulfovibrio psychrotolerans</name>
    <dbReference type="NCBI Taxonomy" id="415242"/>
    <lineage>
        <taxon>Bacteria</taxon>
        <taxon>Pseudomonadati</taxon>
        <taxon>Thermodesulfobacteriota</taxon>
        <taxon>Desulfovibrionia</taxon>
        <taxon>Desulfovibrionales</taxon>
        <taxon>Desulfovibrionaceae</taxon>
        <taxon>Desulfovibrio</taxon>
    </lineage>
</organism>